<comment type="caution">
    <text evidence="1">The sequence shown here is derived from an EMBL/GenBank/DDBJ whole genome shotgun (WGS) entry which is preliminary data.</text>
</comment>
<dbReference type="Proteomes" id="UP000603317">
    <property type="component" value="Unassembled WGS sequence"/>
</dbReference>
<keyword evidence="2" id="KW-1185">Reference proteome</keyword>
<proteinExistence type="predicted"/>
<dbReference type="RefSeq" id="WP_188641071.1">
    <property type="nucleotide sequence ID" value="NZ_BMID01000001.1"/>
</dbReference>
<dbReference type="EMBL" id="BMID01000001">
    <property type="protein sequence ID" value="GFZ98663.1"/>
    <property type="molecule type" value="Genomic_DNA"/>
</dbReference>
<sequence>MTKPKRHHWWPQLQSGHWTDTDGFINVTRSDGSTFRAPPSKIGVEGELYTRYELAGEKDLTIEHWFGQQIETPFVQALERLATMEEIKVSPLPAKRPYKEQELRELGFIVPTKVEEMILSAEHRDAIDRYLAALLVRSPRYLAKLVAFHDRQGAPLPKALSRDAAIKTVALDNMLQVFEIYRERIARAHLGLLLIEGTNELLFSDAGISAEEPWRSGPVPFDIHAPLTPKMAIEVMPVPDSHTGRCLIMRANNRGAARMNRIALQNAQQFVFSKQKPPLQFIKEHFGKSAPKSIGIRMRNGKVETKFDWSRDR</sequence>
<name>A0ABQ1F3A1_9SPHN</name>
<dbReference type="InterPro" id="IPR025332">
    <property type="entry name" value="DUF4238"/>
</dbReference>
<dbReference type="Pfam" id="PF14022">
    <property type="entry name" value="DUF4238"/>
    <property type="match status" value="1"/>
</dbReference>
<evidence type="ECO:0008006" key="3">
    <source>
        <dbReference type="Google" id="ProtNLM"/>
    </source>
</evidence>
<organism evidence="1 2">
    <name type="scientific">Blastomonas marina</name>
    <dbReference type="NCBI Taxonomy" id="1867408"/>
    <lineage>
        <taxon>Bacteria</taxon>
        <taxon>Pseudomonadati</taxon>
        <taxon>Pseudomonadota</taxon>
        <taxon>Alphaproteobacteria</taxon>
        <taxon>Sphingomonadales</taxon>
        <taxon>Sphingomonadaceae</taxon>
        <taxon>Blastomonas</taxon>
    </lineage>
</organism>
<evidence type="ECO:0000313" key="1">
    <source>
        <dbReference type="EMBL" id="GFZ98663.1"/>
    </source>
</evidence>
<evidence type="ECO:0000313" key="2">
    <source>
        <dbReference type="Proteomes" id="UP000603317"/>
    </source>
</evidence>
<reference evidence="2" key="1">
    <citation type="journal article" date="2019" name="Int. J. Syst. Evol. Microbiol.">
        <title>The Global Catalogue of Microorganisms (GCM) 10K type strain sequencing project: providing services to taxonomists for standard genome sequencing and annotation.</title>
        <authorList>
            <consortium name="The Broad Institute Genomics Platform"/>
            <consortium name="The Broad Institute Genome Sequencing Center for Infectious Disease"/>
            <person name="Wu L."/>
            <person name="Ma J."/>
        </authorList>
    </citation>
    <scope>NUCLEOTIDE SEQUENCE [LARGE SCALE GENOMIC DNA]</scope>
    <source>
        <strain evidence="2">CGMCC 1.15297</strain>
    </source>
</reference>
<protein>
    <recommendedName>
        <fullName evidence="3">DUF4238 domain-containing protein</fullName>
    </recommendedName>
</protein>
<accession>A0ABQ1F3A1</accession>
<gene>
    <name evidence="1" type="ORF">GCM10010923_03590</name>
</gene>